<evidence type="ECO:0000313" key="2">
    <source>
        <dbReference type="EMBL" id="KAF7131733.1"/>
    </source>
</evidence>
<reference evidence="2" key="1">
    <citation type="submission" date="2019-11" db="EMBL/GenBank/DDBJ databases">
        <authorList>
            <person name="Liu Y."/>
            <person name="Hou J."/>
            <person name="Li T.-Q."/>
            <person name="Guan C.-H."/>
            <person name="Wu X."/>
            <person name="Wu H.-Z."/>
            <person name="Ling F."/>
            <person name="Zhang R."/>
            <person name="Shi X.-G."/>
            <person name="Ren J.-P."/>
            <person name="Chen E.-F."/>
            <person name="Sun J.-M."/>
        </authorList>
    </citation>
    <scope>NUCLEOTIDE SEQUENCE</scope>
    <source>
        <strain evidence="2">Adult_tree_wgs_1</strain>
        <tissue evidence="2">Leaves</tissue>
    </source>
</reference>
<accession>A0A834LEH7</accession>
<feature type="region of interest" description="Disordered" evidence="1">
    <location>
        <begin position="152"/>
        <end position="175"/>
    </location>
</feature>
<sequence>MNGGEPTAVPVDEFQLQVILGWTSRAYEVRGKHRKATILGTRVPLPGNSLANYTDYLGVEGIASGQKMDIQTEFIRTKFSGVDEMLQREPSRMELHNIEFLSNEVSRVYSEVSELRLCRHPSSLGLANYTVLVLPTERLRARPWRFGIASAQAKDGHPKRPSILYTEQNEGDLLK</sequence>
<dbReference type="AlphaFoldDB" id="A0A834LEH7"/>
<keyword evidence="3" id="KW-1185">Reference proteome</keyword>
<comment type="caution">
    <text evidence="2">The sequence shown here is derived from an EMBL/GenBank/DDBJ whole genome shotgun (WGS) entry which is preliminary data.</text>
</comment>
<name>A0A834LEH7_RHOSS</name>
<dbReference type="Proteomes" id="UP000626092">
    <property type="component" value="Unassembled WGS sequence"/>
</dbReference>
<evidence type="ECO:0000256" key="1">
    <source>
        <dbReference type="SAM" id="MobiDB-lite"/>
    </source>
</evidence>
<gene>
    <name evidence="2" type="ORF">RHSIM_Rhsim09G0012300</name>
</gene>
<dbReference type="EMBL" id="WJXA01000009">
    <property type="protein sequence ID" value="KAF7131733.1"/>
    <property type="molecule type" value="Genomic_DNA"/>
</dbReference>
<protein>
    <submittedName>
        <fullName evidence="2">Uncharacterized protein</fullName>
    </submittedName>
</protein>
<organism evidence="2 3">
    <name type="scientific">Rhododendron simsii</name>
    <name type="common">Sims's rhododendron</name>
    <dbReference type="NCBI Taxonomy" id="118357"/>
    <lineage>
        <taxon>Eukaryota</taxon>
        <taxon>Viridiplantae</taxon>
        <taxon>Streptophyta</taxon>
        <taxon>Embryophyta</taxon>
        <taxon>Tracheophyta</taxon>
        <taxon>Spermatophyta</taxon>
        <taxon>Magnoliopsida</taxon>
        <taxon>eudicotyledons</taxon>
        <taxon>Gunneridae</taxon>
        <taxon>Pentapetalae</taxon>
        <taxon>asterids</taxon>
        <taxon>Ericales</taxon>
        <taxon>Ericaceae</taxon>
        <taxon>Ericoideae</taxon>
        <taxon>Rhodoreae</taxon>
        <taxon>Rhododendron</taxon>
    </lineage>
</organism>
<evidence type="ECO:0000313" key="3">
    <source>
        <dbReference type="Proteomes" id="UP000626092"/>
    </source>
</evidence>
<proteinExistence type="predicted"/>